<feature type="domain" description="HTH tetR-type" evidence="5">
    <location>
        <begin position="14"/>
        <end position="73"/>
    </location>
</feature>
<dbReference type="InterPro" id="IPR009057">
    <property type="entry name" value="Homeodomain-like_sf"/>
</dbReference>
<evidence type="ECO:0000256" key="1">
    <source>
        <dbReference type="ARBA" id="ARBA00023015"/>
    </source>
</evidence>
<evidence type="ECO:0000256" key="2">
    <source>
        <dbReference type="ARBA" id="ARBA00023125"/>
    </source>
</evidence>
<dbReference type="PROSITE" id="PS50977">
    <property type="entry name" value="HTH_TETR_2"/>
    <property type="match status" value="1"/>
</dbReference>
<comment type="caution">
    <text evidence="6">The sequence shown here is derived from an EMBL/GenBank/DDBJ whole genome shotgun (WGS) entry which is preliminary data.</text>
</comment>
<keyword evidence="1" id="KW-0805">Transcription regulation</keyword>
<proteinExistence type="predicted"/>
<evidence type="ECO:0000313" key="6">
    <source>
        <dbReference type="EMBL" id="MBA8805036.1"/>
    </source>
</evidence>
<evidence type="ECO:0000313" key="7">
    <source>
        <dbReference type="Proteomes" id="UP000580910"/>
    </source>
</evidence>
<evidence type="ECO:0000259" key="5">
    <source>
        <dbReference type="PROSITE" id="PS50977"/>
    </source>
</evidence>
<dbReference type="GO" id="GO:0000976">
    <property type="term" value="F:transcription cis-regulatory region binding"/>
    <property type="evidence" value="ECO:0007669"/>
    <property type="project" value="TreeGrafter"/>
</dbReference>
<keyword evidence="7" id="KW-1185">Reference proteome</keyword>
<dbReference type="InterPro" id="IPR001647">
    <property type="entry name" value="HTH_TetR"/>
</dbReference>
<dbReference type="AlphaFoldDB" id="A0A7W3J2F5"/>
<organism evidence="6 7">
    <name type="scientific">Nocardioides ginsengisegetis</name>
    <dbReference type="NCBI Taxonomy" id="661491"/>
    <lineage>
        <taxon>Bacteria</taxon>
        <taxon>Bacillati</taxon>
        <taxon>Actinomycetota</taxon>
        <taxon>Actinomycetes</taxon>
        <taxon>Propionibacteriales</taxon>
        <taxon>Nocardioidaceae</taxon>
        <taxon>Nocardioides</taxon>
    </lineage>
</organism>
<name>A0A7W3J2F5_9ACTN</name>
<dbReference type="PANTHER" id="PTHR30055">
    <property type="entry name" value="HTH-TYPE TRANSCRIPTIONAL REGULATOR RUTR"/>
    <property type="match status" value="1"/>
</dbReference>
<keyword evidence="2 4" id="KW-0238">DNA-binding</keyword>
<accession>A0A7W3J2F5</accession>
<feature type="DNA-binding region" description="H-T-H motif" evidence="4">
    <location>
        <begin position="36"/>
        <end position="55"/>
    </location>
</feature>
<sequence>MTPRGERARPMSPDERRDAIVAATVPLLAQQGGTVTTKEIAEAAGIAEGTIFRVFKDKRELFMTVAERVMNPPGGREEMAAYLAGTADLRAQMVLVVERLVARMEQGMLVMMALRSVFMAEGPDKQAKHEKPGPPAFIVESNRQLMLNLTEVLFAPHAAELRVAPATAALVLRSLVFGAWHPGMPFSEHPFTPDEVADVVLRGIAEPGNH</sequence>
<dbReference type="InterPro" id="IPR050109">
    <property type="entry name" value="HTH-type_TetR-like_transc_reg"/>
</dbReference>
<dbReference type="SUPFAM" id="SSF46689">
    <property type="entry name" value="Homeodomain-like"/>
    <property type="match status" value="1"/>
</dbReference>
<dbReference type="Gene3D" id="1.10.357.10">
    <property type="entry name" value="Tetracycline Repressor, domain 2"/>
    <property type="match status" value="1"/>
</dbReference>
<dbReference type="Proteomes" id="UP000580910">
    <property type="component" value="Unassembled WGS sequence"/>
</dbReference>
<dbReference type="RefSeq" id="WP_220481396.1">
    <property type="nucleotide sequence ID" value="NZ_JACGXA010000001.1"/>
</dbReference>
<evidence type="ECO:0000256" key="3">
    <source>
        <dbReference type="ARBA" id="ARBA00023163"/>
    </source>
</evidence>
<reference evidence="6 7" key="1">
    <citation type="submission" date="2020-07" db="EMBL/GenBank/DDBJ databases">
        <title>Sequencing the genomes of 1000 actinobacteria strains.</title>
        <authorList>
            <person name="Klenk H.-P."/>
        </authorList>
    </citation>
    <scope>NUCLEOTIDE SEQUENCE [LARGE SCALE GENOMIC DNA]</scope>
    <source>
        <strain evidence="6 7">DSM 21349</strain>
    </source>
</reference>
<evidence type="ECO:0000256" key="4">
    <source>
        <dbReference type="PROSITE-ProRule" id="PRU00335"/>
    </source>
</evidence>
<dbReference type="PANTHER" id="PTHR30055:SF234">
    <property type="entry name" value="HTH-TYPE TRANSCRIPTIONAL REGULATOR BETI"/>
    <property type="match status" value="1"/>
</dbReference>
<dbReference type="EMBL" id="JACGXA010000001">
    <property type="protein sequence ID" value="MBA8805036.1"/>
    <property type="molecule type" value="Genomic_DNA"/>
</dbReference>
<gene>
    <name evidence="6" type="ORF">FB382_003327</name>
</gene>
<keyword evidence="3" id="KW-0804">Transcription</keyword>
<protein>
    <submittedName>
        <fullName evidence="6">AcrR family transcriptional regulator</fullName>
    </submittedName>
</protein>
<dbReference type="GO" id="GO:0003700">
    <property type="term" value="F:DNA-binding transcription factor activity"/>
    <property type="evidence" value="ECO:0007669"/>
    <property type="project" value="TreeGrafter"/>
</dbReference>
<dbReference type="Pfam" id="PF00440">
    <property type="entry name" value="TetR_N"/>
    <property type="match status" value="1"/>
</dbReference>
<dbReference type="PRINTS" id="PR00455">
    <property type="entry name" value="HTHTETR"/>
</dbReference>